<feature type="coiled-coil region" evidence="1">
    <location>
        <begin position="115"/>
        <end position="149"/>
    </location>
</feature>
<dbReference type="EMBL" id="CM009291">
    <property type="protein sequence ID" value="PNT50751.1"/>
    <property type="molecule type" value="Genomic_DNA"/>
</dbReference>
<dbReference type="HOGENOM" id="CLU_1716352_0_0_1"/>
<evidence type="ECO:0000256" key="1">
    <source>
        <dbReference type="SAM" id="Coils"/>
    </source>
</evidence>
<dbReference type="Proteomes" id="UP000006729">
    <property type="component" value="Chromosome 2"/>
</dbReference>
<accession>B9GSB9</accession>
<dbReference type="AlphaFoldDB" id="B9GSB9"/>
<keyword evidence="1" id="KW-0175">Coiled coil</keyword>
<name>B9GSB9_POPTR</name>
<evidence type="ECO:0000256" key="2">
    <source>
        <dbReference type="SAM" id="MobiDB-lite"/>
    </source>
</evidence>
<dbReference type="InParanoid" id="B9GSB9"/>
<gene>
    <name evidence="3" type="ORF">POPTR_002G203000</name>
</gene>
<keyword evidence="4" id="KW-1185">Reference proteome</keyword>
<reference evidence="3 4" key="1">
    <citation type="journal article" date="2006" name="Science">
        <title>The genome of black cottonwood, Populus trichocarpa (Torr. &amp; Gray).</title>
        <authorList>
            <person name="Tuskan G.A."/>
            <person name="Difazio S."/>
            <person name="Jansson S."/>
            <person name="Bohlmann J."/>
            <person name="Grigoriev I."/>
            <person name="Hellsten U."/>
            <person name="Putnam N."/>
            <person name="Ralph S."/>
            <person name="Rombauts S."/>
            <person name="Salamov A."/>
            <person name="Schein J."/>
            <person name="Sterck L."/>
            <person name="Aerts A."/>
            <person name="Bhalerao R.R."/>
            <person name="Bhalerao R.P."/>
            <person name="Blaudez D."/>
            <person name="Boerjan W."/>
            <person name="Brun A."/>
            <person name="Brunner A."/>
            <person name="Busov V."/>
            <person name="Campbell M."/>
            <person name="Carlson J."/>
            <person name="Chalot M."/>
            <person name="Chapman J."/>
            <person name="Chen G.L."/>
            <person name="Cooper D."/>
            <person name="Coutinho P.M."/>
            <person name="Couturier J."/>
            <person name="Covert S."/>
            <person name="Cronk Q."/>
            <person name="Cunningham R."/>
            <person name="Davis J."/>
            <person name="Degroeve S."/>
            <person name="Dejardin A."/>
            <person name="Depamphilis C."/>
            <person name="Detter J."/>
            <person name="Dirks B."/>
            <person name="Dubchak I."/>
            <person name="Duplessis S."/>
            <person name="Ehlting J."/>
            <person name="Ellis B."/>
            <person name="Gendler K."/>
            <person name="Goodstein D."/>
            <person name="Gribskov M."/>
            <person name="Grimwood J."/>
            <person name="Groover A."/>
            <person name="Gunter L."/>
            <person name="Hamberger B."/>
            <person name="Heinze B."/>
            <person name="Helariutta Y."/>
            <person name="Henrissat B."/>
            <person name="Holligan D."/>
            <person name="Holt R."/>
            <person name="Huang W."/>
            <person name="Islam-Faridi N."/>
            <person name="Jones S."/>
            <person name="Jones-Rhoades M."/>
            <person name="Jorgensen R."/>
            <person name="Joshi C."/>
            <person name="Kangasjarvi J."/>
            <person name="Karlsson J."/>
            <person name="Kelleher C."/>
            <person name="Kirkpatrick R."/>
            <person name="Kirst M."/>
            <person name="Kohler A."/>
            <person name="Kalluri U."/>
            <person name="Larimer F."/>
            <person name="Leebens-Mack J."/>
            <person name="Leple J.C."/>
            <person name="Locascio P."/>
            <person name="Lou Y."/>
            <person name="Lucas S."/>
            <person name="Martin F."/>
            <person name="Montanini B."/>
            <person name="Napoli C."/>
            <person name="Nelson D.R."/>
            <person name="Nelson C."/>
            <person name="Nieminen K."/>
            <person name="Nilsson O."/>
            <person name="Pereda V."/>
            <person name="Peter G."/>
            <person name="Philippe R."/>
            <person name="Pilate G."/>
            <person name="Poliakov A."/>
            <person name="Razumovskaya J."/>
            <person name="Richardson P."/>
            <person name="Rinaldi C."/>
            <person name="Ritland K."/>
            <person name="Rouze P."/>
            <person name="Ryaboy D."/>
            <person name="Schmutz J."/>
            <person name="Schrader J."/>
            <person name="Segerman B."/>
            <person name="Shin H."/>
            <person name="Siddiqui A."/>
            <person name="Sterky F."/>
            <person name="Terry A."/>
            <person name="Tsai C.J."/>
            <person name="Uberbacher E."/>
            <person name="Unneberg P."/>
            <person name="Vahala J."/>
            <person name="Wall K."/>
            <person name="Wessler S."/>
            <person name="Yang G."/>
            <person name="Yin T."/>
            <person name="Douglas C."/>
            <person name="Marra M."/>
            <person name="Sandberg G."/>
            <person name="Van de Peer Y."/>
            <person name="Rokhsar D."/>
        </authorList>
    </citation>
    <scope>NUCLEOTIDE SEQUENCE [LARGE SCALE GENOMIC DNA]</scope>
    <source>
        <strain evidence="4">cv. Nisqually</strain>
    </source>
</reference>
<protein>
    <submittedName>
        <fullName evidence="3">Uncharacterized protein</fullName>
    </submittedName>
</protein>
<evidence type="ECO:0000313" key="3">
    <source>
        <dbReference type="EMBL" id="PNT50751.1"/>
    </source>
</evidence>
<sequence length="157" mass="17905">MKNTMRGKSSRLEKVEGVMGSLPRTVGSEFNRSTLSMPSPMSMPSPSGDSFYEESQPLKQRQRVRFSFQMNIKEILIIQVQAEDVLEDIPITDLHANKGQMGVQTYVLESTKQLLTEVYNRINLLERGMADLEKKIVELKGVKDTLKEESKIIREKV</sequence>
<evidence type="ECO:0000313" key="4">
    <source>
        <dbReference type="Proteomes" id="UP000006729"/>
    </source>
</evidence>
<proteinExistence type="predicted"/>
<organism evidence="3 4">
    <name type="scientific">Populus trichocarpa</name>
    <name type="common">Western balsam poplar</name>
    <name type="synonym">Populus balsamifera subsp. trichocarpa</name>
    <dbReference type="NCBI Taxonomy" id="3694"/>
    <lineage>
        <taxon>Eukaryota</taxon>
        <taxon>Viridiplantae</taxon>
        <taxon>Streptophyta</taxon>
        <taxon>Embryophyta</taxon>
        <taxon>Tracheophyta</taxon>
        <taxon>Spermatophyta</taxon>
        <taxon>Magnoliopsida</taxon>
        <taxon>eudicotyledons</taxon>
        <taxon>Gunneridae</taxon>
        <taxon>Pentapetalae</taxon>
        <taxon>rosids</taxon>
        <taxon>fabids</taxon>
        <taxon>Malpighiales</taxon>
        <taxon>Salicaceae</taxon>
        <taxon>Saliceae</taxon>
        <taxon>Populus</taxon>
    </lineage>
</organism>
<feature type="compositionally biased region" description="Low complexity" evidence="2">
    <location>
        <begin position="36"/>
        <end position="47"/>
    </location>
</feature>
<feature type="region of interest" description="Disordered" evidence="2">
    <location>
        <begin position="23"/>
        <end position="56"/>
    </location>
</feature>